<dbReference type="PANTHER" id="PTHR33327">
    <property type="entry name" value="ENDONUCLEASE"/>
    <property type="match status" value="1"/>
</dbReference>
<comment type="caution">
    <text evidence="3">The sequence shown here is derived from an EMBL/GenBank/DDBJ whole genome shotgun (WGS) entry which is preliminary data.</text>
</comment>
<dbReference type="InterPro" id="IPR055469">
    <property type="entry name" value="DUF7041"/>
</dbReference>
<evidence type="ECO:0000256" key="1">
    <source>
        <dbReference type="SAM" id="MobiDB-lite"/>
    </source>
</evidence>
<sequence>MSDGSESSATDGTQRGGVTDRKKKGRGSIDGSEKKSVDYLKLSLKVPTFSPDDPEIWFALLEGQFNNFGITDDFIKFNNVITNLDIHHAKTVKDIIVNPPDNNRYNKIKSELIKRLTASHEKKVKQLLTYEELGDRTASQFLRHLLDLAGPDVPQEFVRTIWTNRLPKNIQTVLTTQPTHSLDQLADLADRIQEITGPGCHVASTSTPVAVSSSKTSNSEIAELRMMVERLESKLDQYTRASRPQNRSRPQQRRPHSRSGSRSSSNYNRHPVCWYHWKYGSKARKCQKPCDYKAGNDTGSQ</sequence>
<reference evidence="3 4" key="1">
    <citation type="submission" date="2024-06" db="EMBL/GenBank/DDBJ databases">
        <title>A chromosome-level genome assembly of beet webworm, Loxostege sticticalis.</title>
        <authorList>
            <person name="Zhang Y."/>
        </authorList>
    </citation>
    <scope>NUCLEOTIDE SEQUENCE [LARGE SCALE GENOMIC DNA]</scope>
    <source>
        <strain evidence="3">AQ028</strain>
        <tissue evidence="3">Male pupae</tissue>
    </source>
</reference>
<proteinExistence type="predicted"/>
<protein>
    <recommendedName>
        <fullName evidence="2">DUF7041 domain-containing protein</fullName>
    </recommendedName>
</protein>
<name>A0ABD0SVG7_LOXSC</name>
<evidence type="ECO:0000259" key="2">
    <source>
        <dbReference type="Pfam" id="PF23055"/>
    </source>
</evidence>
<dbReference type="PANTHER" id="PTHR33327:SF3">
    <property type="entry name" value="RNA-DIRECTED DNA POLYMERASE"/>
    <property type="match status" value="1"/>
</dbReference>
<dbReference type="Proteomes" id="UP001549921">
    <property type="component" value="Unassembled WGS sequence"/>
</dbReference>
<accession>A0ABD0SVG7</accession>
<feature type="region of interest" description="Disordered" evidence="1">
    <location>
        <begin position="1"/>
        <end position="32"/>
    </location>
</feature>
<dbReference type="Pfam" id="PF23055">
    <property type="entry name" value="DUF7041"/>
    <property type="match status" value="1"/>
</dbReference>
<dbReference type="EMBL" id="JBEDNZ010000014">
    <property type="protein sequence ID" value="KAL0829734.1"/>
    <property type="molecule type" value="Genomic_DNA"/>
</dbReference>
<organism evidence="3 4">
    <name type="scientific">Loxostege sticticalis</name>
    <name type="common">Beet webworm moth</name>
    <dbReference type="NCBI Taxonomy" id="481309"/>
    <lineage>
        <taxon>Eukaryota</taxon>
        <taxon>Metazoa</taxon>
        <taxon>Ecdysozoa</taxon>
        <taxon>Arthropoda</taxon>
        <taxon>Hexapoda</taxon>
        <taxon>Insecta</taxon>
        <taxon>Pterygota</taxon>
        <taxon>Neoptera</taxon>
        <taxon>Endopterygota</taxon>
        <taxon>Lepidoptera</taxon>
        <taxon>Glossata</taxon>
        <taxon>Ditrysia</taxon>
        <taxon>Pyraloidea</taxon>
        <taxon>Crambidae</taxon>
        <taxon>Pyraustinae</taxon>
        <taxon>Loxostege</taxon>
    </lineage>
</organism>
<feature type="compositionally biased region" description="Basic residues" evidence="1">
    <location>
        <begin position="250"/>
        <end position="259"/>
    </location>
</feature>
<dbReference type="AlphaFoldDB" id="A0ABD0SVG7"/>
<evidence type="ECO:0000313" key="4">
    <source>
        <dbReference type="Proteomes" id="UP001549921"/>
    </source>
</evidence>
<feature type="domain" description="DUF7041" evidence="2">
    <location>
        <begin position="46"/>
        <end position="129"/>
    </location>
</feature>
<gene>
    <name evidence="3" type="ORF">ABMA28_003228</name>
</gene>
<evidence type="ECO:0000313" key="3">
    <source>
        <dbReference type="EMBL" id="KAL0829734.1"/>
    </source>
</evidence>
<feature type="region of interest" description="Disordered" evidence="1">
    <location>
        <begin position="237"/>
        <end position="266"/>
    </location>
</feature>
<feature type="compositionally biased region" description="Polar residues" evidence="1">
    <location>
        <begin position="1"/>
        <end position="13"/>
    </location>
</feature>